<keyword evidence="4 8" id="KW-0560">Oxidoreductase</keyword>
<gene>
    <name evidence="9" type="ORF">BXYJ_LOCUS10591</name>
</gene>
<dbReference type="PANTHER" id="PTHR24300:SF375">
    <property type="entry name" value="CYTOCHROME P450 FAMILY"/>
    <property type="match status" value="1"/>
</dbReference>
<dbReference type="InterPro" id="IPR002401">
    <property type="entry name" value="Cyt_P450_E_grp-I"/>
</dbReference>
<reference evidence="9" key="2">
    <citation type="submission" date="2020-09" db="EMBL/GenBank/DDBJ databases">
        <authorList>
            <person name="Kikuchi T."/>
        </authorList>
    </citation>
    <scope>NUCLEOTIDE SEQUENCE</scope>
    <source>
        <strain evidence="9">Ka4C1</strain>
    </source>
</reference>
<comment type="cofactor">
    <cofactor evidence="1 7">
        <name>heme</name>
        <dbReference type="ChEBI" id="CHEBI:30413"/>
    </cofactor>
</comment>
<accession>A0A1I7RJ64</accession>
<dbReference type="InterPro" id="IPR036396">
    <property type="entry name" value="Cyt_P450_sf"/>
</dbReference>
<dbReference type="GO" id="GO:0016712">
    <property type="term" value="F:oxidoreductase activity, acting on paired donors, with incorporation or reduction of molecular oxygen, reduced flavin or flavoprotein as one donor, and incorporation of one atom of oxygen"/>
    <property type="evidence" value="ECO:0007669"/>
    <property type="project" value="TreeGrafter"/>
</dbReference>
<keyword evidence="6 8" id="KW-0503">Monooxygenase</keyword>
<evidence type="ECO:0000313" key="12">
    <source>
        <dbReference type="WBParaSite" id="BXY_0074600.1"/>
    </source>
</evidence>
<keyword evidence="5 7" id="KW-0408">Iron</keyword>
<dbReference type="PRINTS" id="PR00385">
    <property type="entry name" value="P450"/>
</dbReference>
<dbReference type="GO" id="GO:0005506">
    <property type="term" value="F:iron ion binding"/>
    <property type="evidence" value="ECO:0007669"/>
    <property type="project" value="InterPro"/>
</dbReference>
<evidence type="ECO:0000256" key="4">
    <source>
        <dbReference type="ARBA" id="ARBA00023002"/>
    </source>
</evidence>
<dbReference type="InterPro" id="IPR017972">
    <property type="entry name" value="Cyt_P450_CS"/>
</dbReference>
<dbReference type="Pfam" id="PF00067">
    <property type="entry name" value="p450"/>
    <property type="match status" value="1"/>
</dbReference>
<dbReference type="GO" id="GO:0006805">
    <property type="term" value="P:xenobiotic metabolic process"/>
    <property type="evidence" value="ECO:0007669"/>
    <property type="project" value="TreeGrafter"/>
</dbReference>
<proteinExistence type="inferred from homology"/>
<dbReference type="Proteomes" id="UP000659654">
    <property type="component" value="Unassembled WGS sequence"/>
</dbReference>
<dbReference type="GO" id="GO:0020037">
    <property type="term" value="F:heme binding"/>
    <property type="evidence" value="ECO:0007669"/>
    <property type="project" value="InterPro"/>
</dbReference>
<dbReference type="eggNOG" id="KOG0156">
    <property type="taxonomic scope" value="Eukaryota"/>
</dbReference>
<evidence type="ECO:0000313" key="9">
    <source>
        <dbReference type="EMBL" id="CAD5228731.1"/>
    </source>
</evidence>
<evidence type="ECO:0000313" key="11">
    <source>
        <dbReference type="Proteomes" id="UP000659654"/>
    </source>
</evidence>
<evidence type="ECO:0000313" key="10">
    <source>
        <dbReference type="Proteomes" id="UP000095284"/>
    </source>
</evidence>
<keyword evidence="7 8" id="KW-0349">Heme</keyword>
<organism evidence="10 12">
    <name type="scientific">Bursaphelenchus xylophilus</name>
    <name type="common">Pinewood nematode worm</name>
    <name type="synonym">Aphelenchoides xylophilus</name>
    <dbReference type="NCBI Taxonomy" id="6326"/>
    <lineage>
        <taxon>Eukaryota</taxon>
        <taxon>Metazoa</taxon>
        <taxon>Ecdysozoa</taxon>
        <taxon>Nematoda</taxon>
        <taxon>Chromadorea</taxon>
        <taxon>Rhabditida</taxon>
        <taxon>Tylenchina</taxon>
        <taxon>Tylenchomorpha</taxon>
        <taxon>Aphelenchoidea</taxon>
        <taxon>Aphelenchoididae</taxon>
        <taxon>Bursaphelenchus</taxon>
    </lineage>
</organism>
<evidence type="ECO:0000256" key="1">
    <source>
        <dbReference type="ARBA" id="ARBA00001971"/>
    </source>
</evidence>
<name>A0A1I7RJ64_BURXY</name>
<dbReference type="WBParaSite" id="BXY_0074600.1">
    <property type="protein sequence ID" value="BXY_0074600.1"/>
    <property type="gene ID" value="BXY_0074600"/>
</dbReference>
<dbReference type="Gene3D" id="1.10.630.10">
    <property type="entry name" value="Cytochrome P450"/>
    <property type="match status" value="1"/>
</dbReference>
<dbReference type="GO" id="GO:0006082">
    <property type="term" value="P:organic acid metabolic process"/>
    <property type="evidence" value="ECO:0007669"/>
    <property type="project" value="TreeGrafter"/>
</dbReference>
<dbReference type="Proteomes" id="UP000095284">
    <property type="component" value="Unplaced"/>
</dbReference>
<keyword evidence="3 7" id="KW-0479">Metal-binding</keyword>
<evidence type="ECO:0000256" key="3">
    <source>
        <dbReference type="ARBA" id="ARBA00022723"/>
    </source>
</evidence>
<dbReference type="InterPro" id="IPR001128">
    <property type="entry name" value="Cyt_P450"/>
</dbReference>
<evidence type="ECO:0000256" key="2">
    <source>
        <dbReference type="ARBA" id="ARBA00010617"/>
    </source>
</evidence>
<reference evidence="12" key="1">
    <citation type="submission" date="2016-11" db="UniProtKB">
        <authorList>
            <consortium name="WormBaseParasite"/>
        </authorList>
    </citation>
    <scope>IDENTIFICATION</scope>
</reference>
<dbReference type="PANTHER" id="PTHR24300">
    <property type="entry name" value="CYTOCHROME P450 508A4-RELATED"/>
    <property type="match status" value="1"/>
</dbReference>
<dbReference type="PROSITE" id="PS00086">
    <property type="entry name" value="CYTOCHROME_P450"/>
    <property type="match status" value="1"/>
</dbReference>
<evidence type="ECO:0000256" key="7">
    <source>
        <dbReference type="PIRSR" id="PIRSR602401-1"/>
    </source>
</evidence>
<dbReference type="OrthoDB" id="5812316at2759"/>
<dbReference type="EMBL" id="CAJFCV020000004">
    <property type="protein sequence ID" value="CAG9119400.1"/>
    <property type="molecule type" value="Genomic_DNA"/>
</dbReference>
<comment type="similarity">
    <text evidence="2 8">Belongs to the cytochrome P450 family.</text>
</comment>
<evidence type="ECO:0000256" key="5">
    <source>
        <dbReference type="ARBA" id="ARBA00023004"/>
    </source>
</evidence>
<keyword evidence="11" id="KW-1185">Reference proteome</keyword>
<dbReference type="SUPFAM" id="SSF48264">
    <property type="entry name" value="Cytochrome P450"/>
    <property type="match status" value="1"/>
</dbReference>
<evidence type="ECO:0000256" key="6">
    <source>
        <dbReference type="ARBA" id="ARBA00023033"/>
    </source>
</evidence>
<dbReference type="GO" id="GO:0005737">
    <property type="term" value="C:cytoplasm"/>
    <property type="evidence" value="ECO:0007669"/>
    <property type="project" value="TreeGrafter"/>
</dbReference>
<dbReference type="SMR" id="A0A1I7RJ64"/>
<dbReference type="CDD" id="cd20617">
    <property type="entry name" value="CYP1_2-like"/>
    <property type="match status" value="1"/>
</dbReference>
<dbReference type="FunFam" id="1.10.630.10:FF:000036">
    <property type="entry name" value="CYtochrome P450 family"/>
    <property type="match status" value="1"/>
</dbReference>
<sequence length="498" mass="57351">MILFLLLACFSSLLFYNYYWKRRSYPPGPAPLPLIGNLIELKSLNYYDALLKWKREFGPMFTFWMGEVPVVCFADYDTIQETLVKEADTFGGRFTFGRLSIVVREEARNVGIVDADSRDVYLDQRKFILRTFREFGVGKNIMQEKILNEYRHLQKDIEEEQHKDGSVDVMDRYDYMVGSIICGILFGRRYGEDPDDLEYKDILGRHLQLFLHPLAFIFAYCPSDTIANMYPMSWARDEAARNGKFMMGFARKEIRQHEEKFKRGIIPSPPTDLIDAFLCEVYKENAGENFHTQQLENLIFDVFIAGLETTSNTLGFITIEIMRNPTIQEKIHAELDRVIGSDRIIDLSDKNDLTYINAVLAEGLRYANVLALNLTHKNTREVTVRGHTIPQGTCIQPLICAVLYDEKLFPDPKTFKPERFIAEDGSLINNPHLIAFSAGRRQCLGEGLAKTELFLVFANLFNQFKISCVDPKNPPSNRKNVGVTTSPSHFKAVFERRF</sequence>
<feature type="binding site" description="axial binding residue" evidence="7">
    <location>
        <position position="443"/>
    </location>
    <ligand>
        <name>heme</name>
        <dbReference type="ChEBI" id="CHEBI:30413"/>
    </ligand>
    <ligandPart>
        <name>Fe</name>
        <dbReference type="ChEBI" id="CHEBI:18248"/>
    </ligandPart>
</feature>
<dbReference type="InterPro" id="IPR050182">
    <property type="entry name" value="Cytochrome_P450_fam2"/>
</dbReference>
<dbReference type="AlphaFoldDB" id="A0A1I7RJ64"/>
<evidence type="ECO:0000256" key="8">
    <source>
        <dbReference type="RuleBase" id="RU000461"/>
    </source>
</evidence>
<dbReference type="Proteomes" id="UP000582659">
    <property type="component" value="Unassembled WGS sequence"/>
</dbReference>
<protein>
    <submittedName>
        <fullName evidence="9">(pine wood nematode) hypothetical protein</fullName>
    </submittedName>
</protein>
<dbReference type="EMBL" id="CAJFDI010000004">
    <property type="protein sequence ID" value="CAD5228731.1"/>
    <property type="molecule type" value="Genomic_DNA"/>
</dbReference>
<dbReference type="PRINTS" id="PR00463">
    <property type="entry name" value="EP450I"/>
</dbReference>